<keyword evidence="3" id="KW-1185">Reference proteome</keyword>
<evidence type="ECO:0000256" key="1">
    <source>
        <dbReference type="SAM" id="MobiDB-lite"/>
    </source>
</evidence>
<gene>
    <name evidence="2" type="ORF">GM612_10290</name>
</gene>
<dbReference type="AlphaFoldDB" id="A0A7X2XWV8"/>
<sequence length="155" mass="17645">MPDKDELTSHLDNAMYGPPKLHPDEQRQYLGTFRERVSLLMSIEQVQQGEFQTAFKQELTAHPVYQVIFNGHAGMASLKPYLTIAGQLQRAFTIVQDDFYGDQPKNSGLVVIAKTAIDVNPIKVELKYPASKDAQPEETKTPTSFWEKIKHHFNQ</sequence>
<dbReference type="EMBL" id="WNJO01000014">
    <property type="protein sequence ID" value="MTV83015.1"/>
    <property type="molecule type" value="Genomic_DNA"/>
</dbReference>
<feature type="region of interest" description="Disordered" evidence="1">
    <location>
        <begin position="1"/>
        <end position="21"/>
    </location>
</feature>
<name>A0A7X2XWV8_9LACO</name>
<dbReference type="PIRSF" id="PIRSF034303">
    <property type="entry name" value="DUF1694"/>
    <property type="match status" value="1"/>
</dbReference>
<organism evidence="2 3">
    <name type="scientific">Secundilactobacillus folii</name>
    <dbReference type="NCBI Taxonomy" id="2678357"/>
    <lineage>
        <taxon>Bacteria</taxon>
        <taxon>Bacillati</taxon>
        <taxon>Bacillota</taxon>
        <taxon>Bacilli</taxon>
        <taxon>Lactobacillales</taxon>
        <taxon>Lactobacillaceae</taxon>
        <taxon>Secundilactobacillus</taxon>
    </lineage>
</organism>
<evidence type="ECO:0000313" key="3">
    <source>
        <dbReference type="Proteomes" id="UP000466388"/>
    </source>
</evidence>
<dbReference type="RefSeq" id="WP_155432279.1">
    <property type="nucleotide sequence ID" value="NZ_WNJO01000014.1"/>
</dbReference>
<comment type="caution">
    <text evidence="2">The sequence shown here is derived from an EMBL/GenBank/DDBJ whole genome shotgun (WGS) entry which is preliminary data.</text>
</comment>
<reference evidence="2 3" key="1">
    <citation type="submission" date="2019-11" db="EMBL/GenBank/DDBJ databases">
        <title>Lactobacillus sp. nov. CRM56-3, isolated from fermented tea leaves.</title>
        <authorList>
            <person name="Phuengjayaem S."/>
            <person name="Tanasupawat S."/>
        </authorList>
    </citation>
    <scope>NUCLEOTIDE SEQUENCE [LARGE SCALE GENOMIC DNA]</scope>
    <source>
        <strain evidence="2 3">CRM56-3</strain>
    </source>
</reference>
<evidence type="ECO:0000313" key="2">
    <source>
        <dbReference type="EMBL" id="MTV83015.1"/>
    </source>
</evidence>
<dbReference type="InterPro" id="IPR029064">
    <property type="entry name" value="Ribosomal_eL30-like_sf"/>
</dbReference>
<dbReference type="Proteomes" id="UP000466388">
    <property type="component" value="Unassembled WGS sequence"/>
</dbReference>
<protein>
    <submittedName>
        <fullName evidence="2">DUF1694 domain-containing protein</fullName>
    </submittedName>
</protein>
<accession>A0A7X2XWV8</accession>
<dbReference type="Gene3D" id="3.30.1330.30">
    <property type="match status" value="1"/>
</dbReference>
<proteinExistence type="predicted"/>
<dbReference type="Pfam" id="PF07997">
    <property type="entry name" value="DUF1694"/>
    <property type="match status" value="1"/>
</dbReference>
<dbReference type="InterPro" id="IPR012543">
    <property type="entry name" value="DUF1694"/>
</dbReference>
<dbReference type="SUPFAM" id="SSF160515">
    <property type="entry name" value="YueI-like"/>
    <property type="match status" value="1"/>
</dbReference>